<evidence type="ECO:0000313" key="2">
    <source>
        <dbReference type="EMBL" id="AIM41084.1"/>
    </source>
</evidence>
<proteinExistence type="predicted"/>
<sequence length="37" mass="4126">METVAYISIGLCVLGMCLITWGLWDLARIIKALQDSK</sequence>
<keyword evidence="3" id="KW-1185">Reference proteome</keyword>
<protein>
    <submittedName>
        <fullName evidence="2">Uncharacterized protein</fullName>
    </submittedName>
</protein>
<dbReference type="KEGG" id="vg:24653526"/>
<keyword evidence="1" id="KW-1133">Transmembrane helix</keyword>
<reference evidence="2 3" key="1">
    <citation type="journal article" date="2016" name="Food Environ Virol">
        <title>Characterization, Genome Sequence, and Analysis of Escherichia Phage CICC 80001, a Bacteriophage Infecting an Efficient L-Aspartic Acid Producing Escherichia coli.</title>
        <authorList>
            <person name="Xu Y."/>
            <person name="Ma Y."/>
            <person name="Yao S."/>
            <person name="Jiang Z."/>
            <person name="Pei J."/>
            <person name="Cheng C."/>
        </authorList>
    </citation>
    <scope>NUCLEOTIDE SEQUENCE [LARGE SCALE GENOMIC DNA]</scope>
</reference>
<keyword evidence="1" id="KW-0472">Membrane</keyword>
<accession>A0A088FBX1</accession>
<dbReference type="EMBL" id="KM242061">
    <property type="protein sequence ID" value="AIM41084.1"/>
    <property type="molecule type" value="Genomic_DNA"/>
</dbReference>
<dbReference type="RefSeq" id="YP_009152486.1">
    <property type="nucleotide sequence ID" value="NC_027387.1"/>
</dbReference>
<evidence type="ECO:0000256" key="1">
    <source>
        <dbReference type="SAM" id="Phobius"/>
    </source>
</evidence>
<dbReference type="InterPro" id="IPR035111">
    <property type="entry name" value="DUF5516"/>
</dbReference>
<dbReference type="Proteomes" id="UP000029354">
    <property type="component" value="Segment"/>
</dbReference>
<organism evidence="2 3">
    <name type="scientific">Escherichia phage CICC 80001</name>
    <dbReference type="NCBI Taxonomy" id="1527506"/>
    <lineage>
        <taxon>Viruses</taxon>
        <taxon>Duplodnaviria</taxon>
        <taxon>Heunggongvirae</taxon>
        <taxon>Uroviricota</taxon>
        <taxon>Caudoviricetes</taxon>
        <taxon>Autographivirales</taxon>
        <taxon>Autotranscriptaviridae</taxon>
        <taxon>Studiervirinae</taxon>
        <taxon>Teseptimavirus</taxon>
        <taxon>Teseptimavirus CICC80001</taxon>
    </lineage>
</organism>
<dbReference type="OrthoDB" id="40141at10239"/>
<evidence type="ECO:0000313" key="3">
    <source>
        <dbReference type="Proteomes" id="UP000029354"/>
    </source>
</evidence>
<dbReference type="Pfam" id="PF17637">
    <property type="entry name" value="DUF5516"/>
    <property type="match status" value="1"/>
</dbReference>
<feature type="transmembrane region" description="Helical" evidence="1">
    <location>
        <begin position="6"/>
        <end position="27"/>
    </location>
</feature>
<keyword evidence="1" id="KW-0812">Transmembrane</keyword>
<dbReference type="GeneID" id="24653526"/>
<name>A0A088FBX1_9CAUD</name>